<dbReference type="InterPro" id="IPR018146">
    <property type="entry name" value="Glyoxalase_1_CS"/>
</dbReference>
<evidence type="ECO:0000313" key="4">
    <source>
        <dbReference type="Proteomes" id="UP000182062"/>
    </source>
</evidence>
<dbReference type="GO" id="GO:0004493">
    <property type="term" value="F:methylmalonyl-CoA epimerase activity"/>
    <property type="evidence" value="ECO:0007669"/>
    <property type="project" value="TreeGrafter"/>
</dbReference>
<dbReference type="Pfam" id="PF00903">
    <property type="entry name" value="Glyoxalase"/>
    <property type="match status" value="1"/>
</dbReference>
<dbReference type="PROSITE" id="PS00934">
    <property type="entry name" value="GLYOXALASE_I_1"/>
    <property type="match status" value="1"/>
</dbReference>
<evidence type="ECO:0000313" key="3">
    <source>
        <dbReference type="EMBL" id="OIU66383.1"/>
    </source>
</evidence>
<dbReference type="GO" id="GO:0046872">
    <property type="term" value="F:metal ion binding"/>
    <property type="evidence" value="ECO:0007669"/>
    <property type="project" value="UniProtKB-KW"/>
</dbReference>
<dbReference type="PROSITE" id="PS51819">
    <property type="entry name" value="VOC"/>
    <property type="match status" value="1"/>
</dbReference>
<dbReference type="InterPro" id="IPR029068">
    <property type="entry name" value="Glyas_Bleomycin-R_OHBP_Dase"/>
</dbReference>
<proteinExistence type="predicted"/>
<dbReference type="PANTHER" id="PTHR43048">
    <property type="entry name" value="METHYLMALONYL-COA EPIMERASE"/>
    <property type="match status" value="1"/>
</dbReference>
<dbReference type="GO" id="GO:0004462">
    <property type="term" value="F:lactoylglutathione lyase activity"/>
    <property type="evidence" value="ECO:0007669"/>
    <property type="project" value="InterPro"/>
</dbReference>
<keyword evidence="1" id="KW-0479">Metal-binding</keyword>
<comment type="caution">
    <text evidence="3">The sequence shown here is derived from an EMBL/GenBank/DDBJ whole genome shotgun (WGS) entry which is preliminary data.</text>
</comment>
<gene>
    <name evidence="3" type="ORF">BHE18_16185</name>
</gene>
<dbReference type="RefSeq" id="WP_071620658.1">
    <property type="nucleotide sequence ID" value="NZ_MINN01000161.1"/>
</dbReference>
<protein>
    <recommendedName>
        <fullName evidence="2">VOC domain-containing protein</fullName>
    </recommendedName>
</protein>
<reference evidence="3 4" key="1">
    <citation type="submission" date="2016-09" db="EMBL/GenBank/DDBJ databases">
        <title>Bacillus aquimaris SAMM genome sequence reveals colonization and biosurfactant production capacities.</title>
        <authorList>
            <person name="Waghmode S.R."/>
            <person name="Suryavanshi M.V."/>
        </authorList>
    </citation>
    <scope>NUCLEOTIDE SEQUENCE [LARGE SCALE GENOMIC DNA]</scope>
    <source>
        <strain evidence="3 4">SAMM</strain>
    </source>
</reference>
<dbReference type="Proteomes" id="UP000182062">
    <property type="component" value="Unassembled WGS sequence"/>
</dbReference>
<accession>A0A1J6WED5</accession>
<evidence type="ECO:0000256" key="1">
    <source>
        <dbReference type="ARBA" id="ARBA00022723"/>
    </source>
</evidence>
<dbReference type="GO" id="GO:0046491">
    <property type="term" value="P:L-methylmalonyl-CoA metabolic process"/>
    <property type="evidence" value="ECO:0007669"/>
    <property type="project" value="TreeGrafter"/>
</dbReference>
<dbReference type="AlphaFoldDB" id="A0A1J6WED5"/>
<dbReference type="PANTHER" id="PTHR43048:SF3">
    <property type="entry name" value="METHYLMALONYL-COA EPIMERASE, MITOCHONDRIAL"/>
    <property type="match status" value="1"/>
</dbReference>
<dbReference type="InterPro" id="IPR037523">
    <property type="entry name" value="VOC_core"/>
</dbReference>
<evidence type="ECO:0000259" key="2">
    <source>
        <dbReference type="PROSITE" id="PS51819"/>
    </source>
</evidence>
<dbReference type="SUPFAM" id="SSF54593">
    <property type="entry name" value="Glyoxalase/Bleomycin resistance protein/Dihydroxybiphenyl dioxygenase"/>
    <property type="match status" value="1"/>
</dbReference>
<dbReference type="InterPro" id="IPR051785">
    <property type="entry name" value="MMCE/EMCE_epimerase"/>
</dbReference>
<dbReference type="Gene3D" id="3.10.180.10">
    <property type="entry name" value="2,3-Dihydroxybiphenyl 1,2-Dioxygenase, domain 1"/>
    <property type="match status" value="1"/>
</dbReference>
<dbReference type="InterPro" id="IPR004360">
    <property type="entry name" value="Glyas_Fos-R_dOase_dom"/>
</dbReference>
<dbReference type="OrthoDB" id="9814858at2"/>
<name>A0A1J6WED5_9BACI</name>
<dbReference type="CDD" id="cd06587">
    <property type="entry name" value="VOC"/>
    <property type="match status" value="1"/>
</dbReference>
<sequence>MKLHHIGINVSSLERSKRFYQTHFGFKEEFTAVIGSEEIVFLKRDEEWLELIQDRDSASLQSRVHFAWETADLDVEIMRLARKGLEPVEGPVQLDNGWRAVFYKGPDGELIELINAGSL</sequence>
<organism evidence="3 4">
    <name type="scientific">Rossellomorea aquimaris</name>
    <dbReference type="NCBI Taxonomy" id="189382"/>
    <lineage>
        <taxon>Bacteria</taxon>
        <taxon>Bacillati</taxon>
        <taxon>Bacillota</taxon>
        <taxon>Bacilli</taxon>
        <taxon>Bacillales</taxon>
        <taxon>Bacillaceae</taxon>
        <taxon>Rossellomorea</taxon>
    </lineage>
</organism>
<feature type="domain" description="VOC" evidence="2">
    <location>
        <begin position="2"/>
        <end position="116"/>
    </location>
</feature>
<keyword evidence="4" id="KW-1185">Reference proteome</keyword>
<dbReference type="EMBL" id="MINN01000161">
    <property type="protein sequence ID" value="OIU66383.1"/>
    <property type="molecule type" value="Genomic_DNA"/>
</dbReference>